<evidence type="ECO:0000256" key="6">
    <source>
        <dbReference type="SAM" id="MobiDB-lite"/>
    </source>
</evidence>
<dbReference type="NCBIfam" id="TIGR02937">
    <property type="entry name" value="sigma70-ECF"/>
    <property type="match status" value="1"/>
</dbReference>
<organism evidence="8 9">
    <name type="scientific">Paractinoplanes globisporus</name>
    <dbReference type="NCBI Taxonomy" id="113565"/>
    <lineage>
        <taxon>Bacteria</taxon>
        <taxon>Bacillati</taxon>
        <taxon>Actinomycetota</taxon>
        <taxon>Actinomycetes</taxon>
        <taxon>Micromonosporales</taxon>
        <taxon>Micromonosporaceae</taxon>
        <taxon>Paractinoplanes</taxon>
    </lineage>
</organism>
<dbReference type="SUPFAM" id="SSF88946">
    <property type="entry name" value="Sigma2 domain of RNA polymerase sigma factors"/>
    <property type="match status" value="1"/>
</dbReference>
<evidence type="ECO:0000313" key="9">
    <source>
        <dbReference type="Proteomes" id="UP001602245"/>
    </source>
</evidence>
<keyword evidence="9" id="KW-1185">Reference proteome</keyword>
<name>A0ABW6WPB7_9ACTN</name>
<dbReference type="InterPro" id="IPR013324">
    <property type="entry name" value="RNA_pol_sigma_r3/r4-like"/>
</dbReference>
<dbReference type="InterPro" id="IPR014284">
    <property type="entry name" value="RNA_pol_sigma-70_dom"/>
</dbReference>
<evidence type="ECO:0000256" key="1">
    <source>
        <dbReference type="ARBA" id="ARBA00010641"/>
    </source>
</evidence>
<evidence type="ECO:0000256" key="3">
    <source>
        <dbReference type="ARBA" id="ARBA00023082"/>
    </source>
</evidence>
<dbReference type="SUPFAM" id="SSF88659">
    <property type="entry name" value="Sigma3 and sigma4 domains of RNA polymerase sigma factors"/>
    <property type="match status" value="1"/>
</dbReference>
<sequence length="227" mass="25143">MAPPALSTGSASIGSLVREARCGDHDAWDELVQRYSPLLTGVCFRLRLSTPEAEDVAQAVWLRLVEHIAEIREPEGLPSWLATTARREGFRLMAARRRTVPHDPADSKLLNHATYENPDEELIRSERRDALLSGFAELPLRQRMLLQLLSEDPPLAYADISARTGIPIGSIGPTRARALERLRRTEPIRRHLSDVSRGPVSSRNVAHALQHPAPPEANAASPEIGDR</sequence>
<reference evidence="8 9" key="1">
    <citation type="submission" date="2024-10" db="EMBL/GenBank/DDBJ databases">
        <title>The Natural Products Discovery Center: Release of the First 8490 Sequenced Strains for Exploring Actinobacteria Biosynthetic Diversity.</title>
        <authorList>
            <person name="Kalkreuter E."/>
            <person name="Kautsar S.A."/>
            <person name="Yang D."/>
            <person name="Bader C.D."/>
            <person name="Teijaro C.N."/>
            <person name="Fluegel L."/>
            <person name="Davis C.M."/>
            <person name="Simpson J.R."/>
            <person name="Lauterbach L."/>
            <person name="Steele A.D."/>
            <person name="Gui C."/>
            <person name="Meng S."/>
            <person name="Li G."/>
            <person name="Viehrig K."/>
            <person name="Ye F."/>
            <person name="Su P."/>
            <person name="Kiefer A.F."/>
            <person name="Nichols A."/>
            <person name="Cepeda A.J."/>
            <person name="Yan W."/>
            <person name="Fan B."/>
            <person name="Jiang Y."/>
            <person name="Adhikari A."/>
            <person name="Zheng C.-J."/>
            <person name="Schuster L."/>
            <person name="Cowan T.M."/>
            <person name="Smanski M.J."/>
            <person name="Chevrette M.G."/>
            <person name="De Carvalho L.P.S."/>
            <person name="Shen B."/>
        </authorList>
    </citation>
    <scope>NUCLEOTIDE SEQUENCE [LARGE SCALE GENOMIC DNA]</scope>
    <source>
        <strain evidence="8 9">NPDC000087</strain>
    </source>
</reference>
<dbReference type="RefSeq" id="WP_084699303.1">
    <property type="nucleotide sequence ID" value="NZ_JBIAZU010000006.1"/>
</dbReference>
<dbReference type="InterPro" id="IPR036388">
    <property type="entry name" value="WH-like_DNA-bd_sf"/>
</dbReference>
<keyword evidence="5" id="KW-0804">Transcription</keyword>
<dbReference type="InterPro" id="IPR007627">
    <property type="entry name" value="RNA_pol_sigma70_r2"/>
</dbReference>
<dbReference type="InterPro" id="IPR039425">
    <property type="entry name" value="RNA_pol_sigma-70-like"/>
</dbReference>
<evidence type="ECO:0000256" key="4">
    <source>
        <dbReference type="ARBA" id="ARBA00023125"/>
    </source>
</evidence>
<evidence type="ECO:0000313" key="8">
    <source>
        <dbReference type="EMBL" id="MFF5294315.1"/>
    </source>
</evidence>
<comment type="caution">
    <text evidence="8">The sequence shown here is derived from an EMBL/GenBank/DDBJ whole genome shotgun (WGS) entry which is preliminary data.</text>
</comment>
<dbReference type="PANTHER" id="PTHR43133:SF8">
    <property type="entry name" value="RNA POLYMERASE SIGMA FACTOR HI_1459-RELATED"/>
    <property type="match status" value="1"/>
</dbReference>
<proteinExistence type="inferred from homology"/>
<dbReference type="Proteomes" id="UP001602245">
    <property type="component" value="Unassembled WGS sequence"/>
</dbReference>
<dbReference type="InterPro" id="IPR013325">
    <property type="entry name" value="RNA_pol_sigma_r2"/>
</dbReference>
<dbReference type="Pfam" id="PF04542">
    <property type="entry name" value="Sigma70_r2"/>
    <property type="match status" value="1"/>
</dbReference>
<feature type="region of interest" description="Disordered" evidence="6">
    <location>
        <begin position="190"/>
        <end position="227"/>
    </location>
</feature>
<dbReference type="Gene3D" id="1.10.10.10">
    <property type="entry name" value="Winged helix-like DNA-binding domain superfamily/Winged helix DNA-binding domain"/>
    <property type="match status" value="1"/>
</dbReference>
<evidence type="ECO:0000256" key="5">
    <source>
        <dbReference type="ARBA" id="ARBA00023163"/>
    </source>
</evidence>
<dbReference type="EMBL" id="JBIAZU010000006">
    <property type="protein sequence ID" value="MFF5294315.1"/>
    <property type="molecule type" value="Genomic_DNA"/>
</dbReference>
<feature type="compositionally biased region" description="Low complexity" evidence="6">
    <location>
        <begin position="216"/>
        <end position="227"/>
    </location>
</feature>
<dbReference type="Gene3D" id="1.10.1740.10">
    <property type="match status" value="1"/>
</dbReference>
<feature type="domain" description="RNA polymerase sigma-70 region 2" evidence="7">
    <location>
        <begin position="31"/>
        <end position="98"/>
    </location>
</feature>
<protein>
    <submittedName>
        <fullName evidence="8">RNA polymerase sigma factor</fullName>
    </submittedName>
</protein>
<keyword evidence="4" id="KW-0238">DNA-binding</keyword>
<evidence type="ECO:0000259" key="7">
    <source>
        <dbReference type="Pfam" id="PF04542"/>
    </source>
</evidence>
<keyword evidence="3" id="KW-0731">Sigma factor</keyword>
<comment type="similarity">
    <text evidence="1">Belongs to the sigma-70 factor family. ECF subfamily.</text>
</comment>
<evidence type="ECO:0000256" key="2">
    <source>
        <dbReference type="ARBA" id="ARBA00023015"/>
    </source>
</evidence>
<accession>A0ABW6WPB7</accession>
<keyword evidence="2" id="KW-0805">Transcription regulation</keyword>
<dbReference type="PANTHER" id="PTHR43133">
    <property type="entry name" value="RNA POLYMERASE ECF-TYPE SIGMA FACTO"/>
    <property type="match status" value="1"/>
</dbReference>
<gene>
    <name evidence="8" type="ORF">ACFY35_33170</name>
</gene>